<dbReference type="GeneID" id="19182598"/>
<dbReference type="EMBL" id="AMGW01000006">
    <property type="protein sequence ID" value="EXJ55103.1"/>
    <property type="molecule type" value="Genomic_DNA"/>
</dbReference>
<dbReference type="AlphaFoldDB" id="W9VHY4"/>
<keyword evidence="4" id="KW-1185">Reference proteome</keyword>
<comment type="caution">
    <text evidence="3">The sequence shown here is derived from an EMBL/GenBank/DDBJ whole genome shotgun (WGS) entry which is preliminary data.</text>
</comment>
<dbReference type="HOGENOM" id="CLU_036590_8_0_1"/>
<dbReference type="GO" id="GO:0003824">
    <property type="term" value="F:catalytic activity"/>
    <property type="evidence" value="ECO:0007669"/>
    <property type="project" value="InterPro"/>
</dbReference>
<feature type="region of interest" description="Disordered" evidence="1">
    <location>
        <begin position="214"/>
        <end position="280"/>
    </location>
</feature>
<gene>
    <name evidence="3" type="ORF">A1O7_08028</name>
</gene>
<evidence type="ECO:0000313" key="3">
    <source>
        <dbReference type="EMBL" id="EXJ55103.1"/>
    </source>
</evidence>
<dbReference type="SUPFAM" id="SSF53927">
    <property type="entry name" value="Cytidine deaminase-like"/>
    <property type="match status" value="1"/>
</dbReference>
<sequence length="280" mass="29681">MSPPDPARDAGPSTSTHLHYLRQAVSLARLSPPKPTNFRVGCVIVSFPTTDSSGAHTGTGNEDAPPTGEVLSTGYTLELEGNTHAEQNALTKLARGSENSEQTQERGQGQGKEQEQNAGLGALLTPRRNVHLYTTLEPCGLRLSGATPCVQRIIATRHGNPEGGIRKVIFGAREPGTFVQDSQALRNLDDAGVPWEHVGGLEADILAVAKEGHHNASASERAGAGGGGSRGTTAAANTIAPASTPAPQTRIDDISPEERKRQEQQPRNPKKRMMEVDLSR</sequence>
<dbReference type="GO" id="GO:0006139">
    <property type="term" value="P:nucleobase-containing compound metabolic process"/>
    <property type="evidence" value="ECO:0007669"/>
    <property type="project" value="UniProtKB-ARBA"/>
</dbReference>
<feature type="region of interest" description="Disordered" evidence="1">
    <location>
        <begin position="94"/>
        <end position="116"/>
    </location>
</feature>
<dbReference type="VEuPathDB" id="FungiDB:A1O7_08028"/>
<dbReference type="PROSITE" id="PS51747">
    <property type="entry name" value="CYT_DCMP_DEAMINASES_2"/>
    <property type="match status" value="1"/>
</dbReference>
<feature type="compositionally biased region" description="Polar residues" evidence="1">
    <location>
        <begin position="49"/>
        <end position="60"/>
    </location>
</feature>
<dbReference type="RefSeq" id="XP_007760213.1">
    <property type="nucleotide sequence ID" value="XM_007762023.1"/>
</dbReference>
<feature type="domain" description="CMP/dCMP-type deaminase" evidence="2">
    <location>
        <begin position="15"/>
        <end position="181"/>
    </location>
</feature>
<evidence type="ECO:0000313" key="4">
    <source>
        <dbReference type="Proteomes" id="UP000019473"/>
    </source>
</evidence>
<dbReference type="Gene3D" id="3.40.140.10">
    <property type="entry name" value="Cytidine Deaminase, domain 2"/>
    <property type="match status" value="1"/>
</dbReference>
<proteinExistence type="predicted"/>
<dbReference type="InterPro" id="IPR002125">
    <property type="entry name" value="CMP_dCMP_dom"/>
</dbReference>
<dbReference type="OrthoDB" id="252265at2759"/>
<dbReference type="STRING" id="1182544.W9VHY4"/>
<accession>W9VHY4</accession>
<dbReference type="InterPro" id="IPR016193">
    <property type="entry name" value="Cytidine_deaminase-like"/>
</dbReference>
<evidence type="ECO:0000259" key="2">
    <source>
        <dbReference type="PROSITE" id="PS51747"/>
    </source>
</evidence>
<dbReference type="Pfam" id="PF18785">
    <property type="entry name" value="Inv-AAD"/>
    <property type="match status" value="1"/>
</dbReference>
<feature type="region of interest" description="Disordered" evidence="1">
    <location>
        <begin position="49"/>
        <end position="70"/>
    </location>
</feature>
<feature type="compositionally biased region" description="Basic and acidic residues" evidence="1">
    <location>
        <begin position="250"/>
        <end position="264"/>
    </location>
</feature>
<reference evidence="3 4" key="1">
    <citation type="submission" date="2013-03" db="EMBL/GenBank/DDBJ databases">
        <title>The Genome Sequence of Cladophialophora yegresii CBS 114405.</title>
        <authorList>
            <consortium name="The Broad Institute Genomics Platform"/>
            <person name="Cuomo C."/>
            <person name="de Hoog S."/>
            <person name="Gorbushina A."/>
            <person name="Walker B."/>
            <person name="Young S.K."/>
            <person name="Zeng Q."/>
            <person name="Gargeya S."/>
            <person name="Fitzgerald M."/>
            <person name="Haas B."/>
            <person name="Abouelleil A."/>
            <person name="Allen A.W."/>
            <person name="Alvarado L."/>
            <person name="Arachchi H.M."/>
            <person name="Berlin A.M."/>
            <person name="Chapman S.B."/>
            <person name="Gainer-Dewar J."/>
            <person name="Goldberg J."/>
            <person name="Griggs A."/>
            <person name="Gujja S."/>
            <person name="Hansen M."/>
            <person name="Howarth C."/>
            <person name="Imamovic A."/>
            <person name="Ireland A."/>
            <person name="Larimer J."/>
            <person name="McCowan C."/>
            <person name="Murphy C."/>
            <person name="Pearson M."/>
            <person name="Poon T.W."/>
            <person name="Priest M."/>
            <person name="Roberts A."/>
            <person name="Saif S."/>
            <person name="Shea T."/>
            <person name="Sisk P."/>
            <person name="Sykes S."/>
            <person name="Wortman J."/>
            <person name="Nusbaum C."/>
            <person name="Birren B."/>
        </authorList>
    </citation>
    <scope>NUCLEOTIDE SEQUENCE [LARGE SCALE GENOMIC DNA]</scope>
    <source>
        <strain evidence="3 4">CBS 114405</strain>
    </source>
</reference>
<name>W9VHY4_9EURO</name>
<dbReference type="Proteomes" id="UP000019473">
    <property type="component" value="Unassembled WGS sequence"/>
</dbReference>
<organism evidence="3 4">
    <name type="scientific">Cladophialophora yegresii CBS 114405</name>
    <dbReference type="NCBI Taxonomy" id="1182544"/>
    <lineage>
        <taxon>Eukaryota</taxon>
        <taxon>Fungi</taxon>
        <taxon>Dikarya</taxon>
        <taxon>Ascomycota</taxon>
        <taxon>Pezizomycotina</taxon>
        <taxon>Eurotiomycetes</taxon>
        <taxon>Chaetothyriomycetidae</taxon>
        <taxon>Chaetothyriales</taxon>
        <taxon>Herpotrichiellaceae</taxon>
        <taxon>Cladophialophora</taxon>
    </lineage>
</organism>
<evidence type="ECO:0000256" key="1">
    <source>
        <dbReference type="SAM" id="MobiDB-lite"/>
    </source>
</evidence>
<dbReference type="eggNOG" id="KOG1018">
    <property type="taxonomic scope" value="Eukaryota"/>
</dbReference>
<protein>
    <recommendedName>
        <fullName evidence="2">CMP/dCMP-type deaminase domain-containing protein</fullName>
    </recommendedName>
</protein>